<gene>
    <name evidence="2" type="ORF">C2L80_05045</name>
</gene>
<organism evidence="2 3">
    <name type="scientific">Rubneribacter badeniensis</name>
    <dbReference type="NCBI Taxonomy" id="2070688"/>
    <lineage>
        <taxon>Bacteria</taxon>
        <taxon>Bacillati</taxon>
        <taxon>Actinomycetota</taxon>
        <taxon>Coriobacteriia</taxon>
        <taxon>Eggerthellales</taxon>
        <taxon>Eggerthellaceae</taxon>
        <taxon>Rubneribacter</taxon>
    </lineage>
</organism>
<accession>A0A2K2U5Y4</accession>
<protein>
    <recommendedName>
        <fullName evidence="4">DUF2975 domain-containing protein</fullName>
    </recommendedName>
</protein>
<proteinExistence type="predicted"/>
<keyword evidence="3" id="KW-1185">Reference proteome</keyword>
<name>A0A2K2U5Y4_9ACTN</name>
<dbReference type="EMBL" id="PPEL01000019">
    <property type="protein sequence ID" value="PNV65711.1"/>
    <property type="molecule type" value="Genomic_DNA"/>
</dbReference>
<comment type="caution">
    <text evidence="2">The sequence shown here is derived from an EMBL/GenBank/DDBJ whole genome shotgun (WGS) entry which is preliminary data.</text>
</comment>
<evidence type="ECO:0000313" key="3">
    <source>
        <dbReference type="Proteomes" id="UP000236488"/>
    </source>
</evidence>
<dbReference type="Proteomes" id="UP000236488">
    <property type="component" value="Unassembled WGS sequence"/>
</dbReference>
<keyword evidence="1" id="KW-1133">Transmembrane helix</keyword>
<reference evidence="2 3" key="1">
    <citation type="journal article" date="2018" name="Int. J. Syst. Evol. Microbiol.">
        <title>Rubneribacter badeniensis gen. nov., sp. nov. and Enteroscipio rubneri gen. nov., sp. nov., new members of the Eggerthellaceae isolated from human faeces.</title>
        <authorList>
            <person name="Danylec N."/>
            <person name="Gobl A."/>
            <person name="Stoll D.A."/>
            <person name="Hetzer B."/>
            <person name="Kulling S.E."/>
            <person name="Huch M."/>
        </authorList>
    </citation>
    <scope>NUCLEOTIDE SEQUENCE [LARGE SCALE GENOMIC DNA]</scope>
    <source>
        <strain evidence="2 3">ResAG-85</strain>
    </source>
</reference>
<sequence>MCKFLNFAMKSIFLVFCFWWTVSSLFMACSLMNLNSFFSVGNISVVGLFLYILDGVVIGVMLAILIKVFSDAANGESPFSMIQVRRLRKMSLALVGYAIIDFGISCNAAFLHYDGRYSAMEDPVITINFAPFIAAAVVFAFSFVFKYGVLLQEFSDETL</sequence>
<feature type="transmembrane region" description="Helical" evidence="1">
    <location>
        <begin position="12"/>
        <end position="34"/>
    </location>
</feature>
<dbReference type="AlphaFoldDB" id="A0A2K2U5Y4"/>
<evidence type="ECO:0000256" key="1">
    <source>
        <dbReference type="SAM" id="Phobius"/>
    </source>
</evidence>
<evidence type="ECO:0000313" key="2">
    <source>
        <dbReference type="EMBL" id="PNV65711.1"/>
    </source>
</evidence>
<feature type="transmembrane region" description="Helical" evidence="1">
    <location>
        <begin position="90"/>
        <end position="113"/>
    </location>
</feature>
<feature type="transmembrane region" description="Helical" evidence="1">
    <location>
        <begin position="125"/>
        <end position="145"/>
    </location>
</feature>
<dbReference type="PROSITE" id="PS51257">
    <property type="entry name" value="PROKAR_LIPOPROTEIN"/>
    <property type="match status" value="1"/>
</dbReference>
<keyword evidence="1" id="KW-0472">Membrane</keyword>
<keyword evidence="1" id="KW-0812">Transmembrane</keyword>
<evidence type="ECO:0008006" key="4">
    <source>
        <dbReference type="Google" id="ProtNLM"/>
    </source>
</evidence>
<feature type="transmembrane region" description="Helical" evidence="1">
    <location>
        <begin position="46"/>
        <end position="69"/>
    </location>
</feature>